<gene>
    <name evidence="1" type="ORF">FH972_007137</name>
</gene>
<proteinExistence type="predicted"/>
<protein>
    <recommendedName>
        <fullName evidence="3">DUF761 domain-containing protein</fullName>
    </recommendedName>
</protein>
<dbReference type="PANTHER" id="PTHR33265">
    <property type="entry name" value="AVR9/CF-9 RAPIDLY ELICITED PROTEIN-RELATED"/>
    <property type="match status" value="1"/>
</dbReference>
<dbReference type="OrthoDB" id="1512693at2759"/>
<dbReference type="Pfam" id="PF05553">
    <property type="entry name" value="DUF761"/>
    <property type="match status" value="1"/>
</dbReference>
<reference evidence="1 2" key="1">
    <citation type="submission" date="2019-06" db="EMBL/GenBank/DDBJ databases">
        <title>A chromosomal-level reference genome of Carpinus fangiana (Coryloideae, Betulaceae).</title>
        <authorList>
            <person name="Yang X."/>
            <person name="Wang Z."/>
            <person name="Zhang L."/>
            <person name="Hao G."/>
            <person name="Liu J."/>
            <person name="Yang Y."/>
        </authorList>
    </citation>
    <scope>NUCLEOTIDE SEQUENCE [LARGE SCALE GENOMIC DNA]</scope>
    <source>
        <strain evidence="1">Cfa_2016G</strain>
        <tissue evidence="1">Leaf</tissue>
    </source>
</reference>
<dbReference type="InterPro" id="IPR008480">
    <property type="entry name" value="DUF761_pln"/>
</dbReference>
<name>A0A5N6QUM8_9ROSI</name>
<dbReference type="EMBL" id="CM017323">
    <property type="protein sequence ID" value="KAE8021229.1"/>
    <property type="molecule type" value="Genomic_DNA"/>
</dbReference>
<organism evidence="1 2">
    <name type="scientific">Carpinus fangiana</name>
    <dbReference type="NCBI Taxonomy" id="176857"/>
    <lineage>
        <taxon>Eukaryota</taxon>
        <taxon>Viridiplantae</taxon>
        <taxon>Streptophyta</taxon>
        <taxon>Embryophyta</taxon>
        <taxon>Tracheophyta</taxon>
        <taxon>Spermatophyta</taxon>
        <taxon>Magnoliopsida</taxon>
        <taxon>eudicotyledons</taxon>
        <taxon>Gunneridae</taxon>
        <taxon>Pentapetalae</taxon>
        <taxon>rosids</taxon>
        <taxon>fabids</taxon>
        <taxon>Fagales</taxon>
        <taxon>Betulaceae</taxon>
        <taxon>Carpinus</taxon>
    </lineage>
</organism>
<keyword evidence="2" id="KW-1185">Reference proteome</keyword>
<evidence type="ECO:0000313" key="1">
    <source>
        <dbReference type="EMBL" id="KAE8021229.1"/>
    </source>
</evidence>
<dbReference type="PANTHER" id="PTHR33265:SF6">
    <property type="entry name" value="OS01G0930500 PROTEIN"/>
    <property type="match status" value="1"/>
</dbReference>
<sequence>MEVHKYSPVIAKRLWNVLRITYLMIRKGVISKRKLMMDMNLMMKRGRLLRKSLSNLISNHHIHCSSKNAALGTSASGIQEYEFYCSNSPAPVFFHVQPKRKQYHYYFPCINDPQPQVIEEADDDLELKAITALVPNTPPEIENSFNFRFDAFDFEITKRSRLLSPFSVRVSNYSSEDDENEGGNWQVDEEAEEFIRRFYEQLRLQSRMQLRAAVSGDA</sequence>
<dbReference type="AlphaFoldDB" id="A0A5N6QUM8"/>
<dbReference type="Proteomes" id="UP000327013">
    <property type="component" value="Chromosome 3"/>
</dbReference>
<accession>A0A5N6QUM8</accession>
<evidence type="ECO:0000313" key="2">
    <source>
        <dbReference type="Proteomes" id="UP000327013"/>
    </source>
</evidence>
<evidence type="ECO:0008006" key="3">
    <source>
        <dbReference type="Google" id="ProtNLM"/>
    </source>
</evidence>